<evidence type="ECO:0000313" key="1">
    <source>
        <dbReference type="EMBL" id="HAT3583442.1"/>
    </source>
</evidence>
<dbReference type="Proteomes" id="UP000867740">
    <property type="component" value="Unassembled WGS sequence"/>
</dbReference>
<dbReference type="EMBL" id="DACSUM010000035">
    <property type="protein sequence ID" value="HAT3583442.1"/>
    <property type="molecule type" value="Genomic_DNA"/>
</dbReference>
<proteinExistence type="predicted"/>
<protein>
    <submittedName>
        <fullName evidence="1">Uncharacterized protein</fullName>
    </submittedName>
</protein>
<reference evidence="1" key="2">
    <citation type="submission" date="2020-10" db="EMBL/GenBank/DDBJ databases">
        <authorList>
            <consortium name="NCBI Pathogen Detection Project"/>
        </authorList>
    </citation>
    <scope>NUCLEOTIDE SEQUENCE</scope>
    <source>
        <strain evidence="1">CAVp300</strain>
    </source>
</reference>
<name>A0A9P3TBL4_KLUIN</name>
<accession>A0A9P3TBL4</accession>
<comment type="caution">
    <text evidence="1">The sequence shown here is derived from an EMBL/GenBank/DDBJ whole genome shotgun (WGS) entry which is preliminary data.</text>
</comment>
<dbReference type="AlphaFoldDB" id="A0A9P3TBL4"/>
<evidence type="ECO:0000313" key="2">
    <source>
        <dbReference type="Proteomes" id="UP000867740"/>
    </source>
</evidence>
<sequence>MASYLWHRPNSKSLLNEQAFLHLGFCSPGKQSAAGGENAALVVIPFT</sequence>
<reference evidence="1" key="1">
    <citation type="journal article" date="2018" name="Genome Biol.">
        <title>SKESA: strategic k-mer extension for scrupulous assemblies.</title>
        <authorList>
            <person name="Souvorov A."/>
            <person name="Agarwala R."/>
            <person name="Lipman D.J."/>
        </authorList>
    </citation>
    <scope>NUCLEOTIDE SEQUENCE</scope>
    <source>
        <strain evidence="1">CAVp300</strain>
    </source>
</reference>
<gene>
    <name evidence="1" type="ORF">I8531_003781</name>
</gene>
<organism evidence="1 2">
    <name type="scientific">Kluyvera intermedia</name>
    <name type="common">Enterobacter intermedius</name>
    <dbReference type="NCBI Taxonomy" id="61648"/>
    <lineage>
        <taxon>Bacteria</taxon>
        <taxon>Pseudomonadati</taxon>
        <taxon>Pseudomonadota</taxon>
        <taxon>Gammaproteobacteria</taxon>
        <taxon>Enterobacterales</taxon>
        <taxon>Enterobacteriaceae</taxon>
        <taxon>Kluyvera</taxon>
    </lineage>
</organism>